<keyword evidence="4" id="KW-0804">Transcription</keyword>
<evidence type="ECO:0000256" key="3">
    <source>
        <dbReference type="ARBA" id="ARBA00023125"/>
    </source>
</evidence>
<dbReference type="OrthoDB" id="108771at2"/>
<evidence type="ECO:0000259" key="5">
    <source>
        <dbReference type="PROSITE" id="PS50931"/>
    </source>
</evidence>
<dbReference type="CDD" id="cd05466">
    <property type="entry name" value="PBP2_LTTR_substrate"/>
    <property type="match status" value="1"/>
</dbReference>
<keyword evidence="3" id="KW-0238">DNA-binding</keyword>
<organism evidence="6 7">
    <name type="scientific">Geosporobacter ferrireducens</name>
    <dbReference type="NCBI Taxonomy" id="1424294"/>
    <lineage>
        <taxon>Bacteria</taxon>
        <taxon>Bacillati</taxon>
        <taxon>Bacillota</taxon>
        <taxon>Clostridia</taxon>
        <taxon>Peptostreptococcales</taxon>
        <taxon>Thermotaleaceae</taxon>
        <taxon>Geosporobacter</taxon>
    </lineage>
</organism>
<evidence type="ECO:0000256" key="1">
    <source>
        <dbReference type="ARBA" id="ARBA00009437"/>
    </source>
</evidence>
<dbReference type="InterPro" id="IPR036388">
    <property type="entry name" value="WH-like_DNA-bd_sf"/>
</dbReference>
<keyword evidence="7" id="KW-1185">Reference proteome</keyword>
<dbReference type="InterPro" id="IPR005119">
    <property type="entry name" value="LysR_subst-bd"/>
</dbReference>
<comment type="similarity">
    <text evidence="1">Belongs to the LysR transcriptional regulatory family.</text>
</comment>
<dbReference type="PRINTS" id="PR00039">
    <property type="entry name" value="HTHLYSR"/>
</dbReference>
<dbReference type="InterPro" id="IPR036390">
    <property type="entry name" value="WH_DNA-bd_sf"/>
</dbReference>
<dbReference type="Gene3D" id="3.40.190.10">
    <property type="entry name" value="Periplasmic binding protein-like II"/>
    <property type="match status" value="2"/>
</dbReference>
<gene>
    <name evidence="6" type="ORF">Gferi_19405</name>
</gene>
<evidence type="ECO:0000256" key="2">
    <source>
        <dbReference type="ARBA" id="ARBA00023015"/>
    </source>
</evidence>
<reference evidence="6 7" key="1">
    <citation type="submission" date="2016-09" db="EMBL/GenBank/DDBJ databases">
        <title>Genomic analysis reveals versatility of anaerobic energy metabolism of Geosporobacter ferrireducens IRF9 of phylum Firmicutes.</title>
        <authorList>
            <person name="Kim S.-J."/>
        </authorList>
    </citation>
    <scope>NUCLEOTIDE SEQUENCE [LARGE SCALE GENOMIC DNA]</scope>
    <source>
        <strain evidence="6 7">IRF9</strain>
    </source>
</reference>
<dbReference type="PANTHER" id="PTHR30126">
    <property type="entry name" value="HTH-TYPE TRANSCRIPTIONAL REGULATOR"/>
    <property type="match status" value="1"/>
</dbReference>
<dbReference type="Pfam" id="PF00126">
    <property type="entry name" value="HTH_1"/>
    <property type="match status" value="1"/>
</dbReference>
<dbReference type="Proteomes" id="UP000095743">
    <property type="component" value="Chromosome"/>
</dbReference>
<sequence>MNLAQIRCFVTCAQTLNFTRTAEILYTTQPNISKKIVLLEDELGIKLFERNNQYVSLTPHGKILYDDFVDILNKIDCLMQKASNINSDIEAHLNIGLHGLINLNRLAPRIFTDFIEKYPNINLIINSYSYKELRTGLMNGNLDLIITYSLELYDSNIASRYVLSRSNPKLYYSSTLDFTDKKGLQLIDFRDTTFLLLDENESPQGKKYIFSVCQQHGFLPHKIKYVNNIASMIVCVEQGIGVAMLGSSYKIQDNNLINCFEVASESGMVGTDIIWLKDNNNLAVKVFENYILKTFI</sequence>
<dbReference type="SUPFAM" id="SSF53850">
    <property type="entry name" value="Periplasmic binding protein-like II"/>
    <property type="match status" value="1"/>
</dbReference>
<dbReference type="FunFam" id="1.10.10.10:FF:000001">
    <property type="entry name" value="LysR family transcriptional regulator"/>
    <property type="match status" value="1"/>
</dbReference>
<dbReference type="RefSeq" id="WP_069979426.1">
    <property type="nucleotide sequence ID" value="NZ_CP017269.1"/>
</dbReference>
<evidence type="ECO:0000256" key="4">
    <source>
        <dbReference type="ARBA" id="ARBA00023163"/>
    </source>
</evidence>
<dbReference type="GO" id="GO:0003700">
    <property type="term" value="F:DNA-binding transcription factor activity"/>
    <property type="evidence" value="ECO:0007669"/>
    <property type="project" value="InterPro"/>
</dbReference>
<dbReference type="SUPFAM" id="SSF46785">
    <property type="entry name" value="Winged helix' DNA-binding domain"/>
    <property type="match status" value="1"/>
</dbReference>
<dbReference type="EMBL" id="CP017269">
    <property type="protein sequence ID" value="AOT71506.1"/>
    <property type="molecule type" value="Genomic_DNA"/>
</dbReference>
<keyword evidence="2" id="KW-0805">Transcription regulation</keyword>
<evidence type="ECO:0000313" key="7">
    <source>
        <dbReference type="Proteomes" id="UP000095743"/>
    </source>
</evidence>
<dbReference type="KEGG" id="gfe:Gferi_19405"/>
<evidence type="ECO:0000313" key="6">
    <source>
        <dbReference type="EMBL" id="AOT71506.1"/>
    </source>
</evidence>
<dbReference type="Pfam" id="PF03466">
    <property type="entry name" value="LysR_substrate"/>
    <property type="match status" value="1"/>
</dbReference>
<feature type="domain" description="HTH lysR-type" evidence="5">
    <location>
        <begin position="1"/>
        <end position="58"/>
    </location>
</feature>
<dbReference type="STRING" id="1424294.Gferi_19405"/>
<name>A0A1D8GKT8_9FIRM</name>
<dbReference type="Gene3D" id="1.10.10.10">
    <property type="entry name" value="Winged helix-like DNA-binding domain superfamily/Winged helix DNA-binding domain"/>
    <property type="match status" value="1"/>
</dbReference>
<protein>
    <recommendedName>
        <fullName evidence="5">HTH lysR-type domain-containing protein</fullName>
    </recommendedName>
</protein>
<dbReference type="AlphaFoldDB" id="A0A1D8GKT8"/>
<dbReference type="PANTHER" id="PTHR30126:SF40">
    <property type="entry name" value="HTH-TYPE TRANSCRIPTIONAL REGULATOR GLTR"/>
    <property type="match status" value="1"/>
</dbReference>
<proteinExistence type="inferred from homology"/>
<dbReference type="GO" id="GO:0000976">
    <property type="term" value="F:transcription cis-regulatory region binding"/>
    <property type="evidence" value="ECO:0007669"/>
    <property type="project" value="TreeGrafter"/>
</dbReference>
<dbReference type="InterPro" id="IPR000847">
    <property type="entry name" value="LysR_HTH_N"/>
</dbReference>
<dbReference type="PROSITE" id="PS50931">
    <property type="entry name" value="HTH_LYSR"/>
    <property type="match status" value="1"/>
</dbReference>
<accession>A0A1D8GKT8</accession>